<evidence type="ECO:0000313" key="3">
    <source>
        <dbReference type="Proteomes" id="UP000268684"/>
    </source>
</evidence>
<reference evidence="2 3" key="1">
    <citation type="submission" date="2017-11" db="EMBL/GenBank/DDBJ databases">
        <authorList>
            <person name="Seth-Smith MB H."/>
        </authorList>
    </citation>
    <scope>NUCLEOTIDE SEQUENCE [LARGE SCALE GENOMIC DNA]</scope>
    <source>
        <strain evidence="2">E</strain>
    </source>
</reference>
<feature type="signal peptide" evidence="1">
    <location>
        <begin position="1"/>
        <end position="23"/>
    </location>
</feature>
<organism evidence="2 3">
    <name type="scientific">Burkholderia stabilis</name>
    <dbReference type="NCBI Taxonomy" id="95485"/>
    <lineage>
        <taxon>Bacteria</taxon>
        <taxon>Pseudomonadati</taxon>
        <taxon>Pseudomonadota</taxon>
        <taxon>Betaproteobacteria</taxon>
        <taxon>Burkholderiales</taxon>
        <taxon>Burkholderiaceae</taxon>
        <taxon>Burkholderia</taxon>
        <taxon>Burkholderia cepacia complex</taxon>
    </lineage>
</organism>
<keyword evidence="3" id="KW-1185">Reference proteome</keyword>
<accession>A0AAJ5NAI5</accession>
<dbReference type="EMBL" id="LR025743">
    <property type="protein sequence ID" value="VBB14704.1"/>
    <property type="molecule type" value="Genomic_DNA"/>
</dbReference>
<feature type="chain" id="PRO_5042499597" description="5-formyltetrahydrofolate cyclo-ligase" evidence="1">
    <location>
        <begin position="24"/>
        <end position="229"/>
    </location>
</feature>
<proteinExistence type="predicted"/>
<dbReference type="RefSeq" id="WP_122170135.1">
    <property type="nucleotide sequence ID" value="NZ_LR025743.1"/>
</dbReference>
<keyword evidence="1" id="KW-0732">Signal</keyword>
<gene>
    <name evidence="2" type="ORF">BSTAB16_4894</name>
</gene>
<evidence type="ECO:0008006" key="4">
    <source>
        <dbReference type="Google" id="ProtNLM"/>
    </source>
</evidence>
<name>A0AAJ5NAI5_9BURK</name>
<protein>
    <recommendedName>
        <fullName evidence="4">5-formyltetrahydrofolate cyclo-ligase</fullName>
    </recommendedName>
</protein>
<dbReference type="AlphaFoldDB" id="A0AAJ5NAI5"/>
<evidence type="ECO:0000313" key="2">
    <source>
        <dbReference type="EMBL" id="VBB14704.1"/>
    </source>
</evidence>
<dbReference type="GeneID" id="71057323"/>
<dbReference type="Proteomes" id="UP000268684">
    <property type="component" value="Chromosome II"/>
</dbReference>
<evidence type="ECO:0000256" key="1">
    <source>
        <dbReference type="SAM" id="SignalP"/>
    </source>
</evidence>
<sequence>MTTSIARRRWLAAALAASCVALPGCDTPKTYTKHPLSGDEQFDALLESQLVKDEPYDEAVSGFLITEDHAKLIVLGRPVHFVLDLPGSLRSALLSGYRESLRWTFADFRAMGGHVKGRYRVVLPRDASADTRQAAAADGFIDAQDGLALEGTIRGTRYSTAGFDVPPGVAAQLLDRPYTIYARHVTIALSPLNLTMTATPITATADGRLALAGTTLVAVDLVAIQTPRP</sequence>